<sequence>MCLRVFCYNIAKNYGAVFLVKPKKIVISVICVILLAFIIRALTPKSYSGEEQMAEAISKELNTDAEIFETVSKGDKTFAGFYDGNYGYALFNKKDDGTFELSQLKKADKLAERAEDIFVDNTGELLIVISNNSKLWKITFKADNGTEEEHTVFGNPSLSVIELPNEDYNGEYNFCDSHGLILK</sequence>
<reference evidence="2" key="1">
    <citation type="submission" date="2019-08" db="EMBL/GenBank/DDBJ databases">
        <authorList>
            <person name="Kucharzyk K."/>
            <person name="Murdoch R.W."/>
            <person name="Higgins S."/>
            <person name="Loffler F."/>
        </authorList>
    </citation>
    <scope>NUCLEOTIDE SEQUENCE</scope>
</reference>
<feature type="transmembrane region" description="Helical" evidence="1">
    <location>
        <begin position="25"/>
        <end position="43"/>
    </location>
</feature>
<accession>A0A645B4F9</accession>
<name>A0A645B4F9_9ZZZZ</name>
<dbReference type="AlphaFoldDB" id="A0A645B4F9"/>
<organism evidence="2">
    <name type="scientific">bioreactor metagenome</name>
    <dbReference type="NCBI Taxonomy" id="1076179"/>
    <lineage>
        <taxon>unclassified sequences</taxon>
        <taxon>metagenomes</taxon>
        <taxon>ecological metagenomes</taxon>
    </lineage>
</organism>
<gene>
    <name evidence="2" type="ORF">SDC9_106792</name>
</gene>
<evidence type="ECO:0000256" key="1">
    <source>
        <dbReference type="SAM" id="Phobius"/>
    </source>
</evidence>
<proteinExistence type="predicted"/>
<keyword evidence="1" id="KW-0812">Transmembrane</keyword>
<dbReference type="EMBL" id="VSSQ01017540">
    <property type="protein sequence ID" value="MPM59946.1"/>
    <property type="molecule type" value="Genomic_DNA"/>
</dbReference>
<evidence type="ECO:0000313" key="2">
    <source>
        <dbReference type="EMBL" id="MPM59946.1"/>
    </source>
</evidence>
<comment type="caution">
    <text evidence="2">The sequence shown here is derived from an EMBL/GenBank/DDBJ whole genome shotgun (WGS) entry which is preliminary data.</text>
</comment>
<protein>
    <submittedName>
        <fullName evidence="2">Uncharacterized protein</fullName>
    </submittedName>
</protein>
<keyword evidence="1" id="KW-1133">Transmembrane helix</keyword>
<keyword evidence="1" id="KW-0472">Membrane</keyword>